<evidence type="ECO:0000256" key="1">
    <source>
        <dbReference type="SAM" id="MobiDB-lite"/>
    </source>
</evidence>
<dbReference type="OMA" id="RLCHNDG"/>
<dbReference type="EMBL" id="BACD03000029">
    <property type="protein sequence ID" value="GAO50128.1"/>
    <property type="molecule type" value="Genomic_DNA"/>
</dbReference>
<feature type="region of interest" description="Disordered" evidence="1">
    <location>
        <begin position="140"/>
        <end position="167"/>
    </location>
</feature>
<feature type="region of interest" description="Disordered" evidence="1">
    <location>
        <begin position="1"/>
        <end position="83"/>
    </location>
</feature>
<evidence type="ECO:0000313" key="3">
    <source>
        <dbReference type="Proteomes" id="UP000033140"/>
    </source>
</evidence>
<accession>A0A0E9NJZ6</accession>
<reference evidence="2 3" key="3">
    <citation type="journal article" date="2015" name="Genome Announc.">
        <title>Draft Genome Sequence of the Archiascomycetous Yeast Saitoella complicata.</title>
        <authorList>
            <person name="Yamauchi K."/>
            <person name="Kondo S."/>
            <person name="Hamamoto M."/>
            <person name="Takahashi Y."/>
            <person name="Ogura Y."/>
            <person name="Hayashi T."/>
            <person name="Nishida H."/>
        </authorList>
    </citation>
    <scope>NUCLEOTIDE SEQUENCE [LARGE SCALE GENOMIC DNA]</scope>
    <source>
        <strain evidence="2 3">NRRL Y-17804</strain>
    </source>
</reference>
<feature type="compositionally biased region" description="Acidic residues" evidence="1">
    <location>
        <begin position="331"/>
        <end position="343"/>
    </location>
</feature>
<reference evidence="2 3" key="1">
    <citation type="journal article" date="2011" name="J. Gen. Appl. Microbiol.">
        <title>Draft genome sequencing of the enigmatic yeast Saitoella complicata.</title>
        <authorList>
            <person name="Nishida H."/>
            <person name="Hamamoto M."/>
            <person name="Sugiyama J."/>
        </authorList>
    </citation>
    <scope>NUCLEOTIDE SEQUENCE [LARGE SCALE GENOMIC DNA]</scope>
    <source>
        <strain evidence="2 3">NRRL Y-17804</strain>
    </source>
</reference>
<gene>
    <name evidence="2" type="ORF">G7K_4263-t1</name>
</gene>
<sequence>MSSTDLPDYTPLNKDLESDLNMEEDYDFNQASDAEMTVLDRPTGDADDDMMADYEDEVMQEDPVNAGEDVELGDAEGSDSMEDDVEVISEDVPQPEDIYPDAIDDFEQPEETYDRLDAENHEDVEHDHRGVVATVGDMGLDDAHFSGGPTETAGYASTVEGESESVPAVAAANEPHAEALSAEAVANEHQDAPEPDHMLEANVGDATTSAEERADPETHGIPPVLEHTTEPKEIGQAEATEQVFDDQVEVQDPYEYENPDEEAAADSRIASVADEDHENERNPAEEPEIETQTPEQISTEEKETYKDETASGLVDGTPVGTPESADALETNVEEEQEQQEDHEDANIGGASATVGSPESVVADQNEHEEEAQDHDDDTEDASLFPVVLTDMNQKSYALFAPINNEKYQGLEVLLHDDSLAFEPLELLIAAFRMEVSDRLPQDIELTLEFPSLALSISEDNVYSREVTLLDVVNIYTGIKANEQIEDIPPLEVQLGYKSRFIARFNELANMAASRSRVDEGEEEYEGLETIHEHPEEEDEVVEDQDDSEGPANDVQNTEASGVAEEVPAQPLAEAPAAELDGLADEAIESRESVNTNDGTQQEVELPNDEVQDYEEEELLGRDHEENLQMAGDEVAEGDSGLGEAALAAYDQGLEGNDLISYEEGYPEEDDYENVQNDDPEHVDEFGFDSLDPENAPVGEAAENSFASDTKRSFDDVEDEDGPSCMCPIFHRCEYDGS</sequence>
<evidence type="ECO:0000313" key="2">
    <source>
        <dbReference type="EMBL" id="GAO50128.1"/>
    </source>
</evidence>
<feature type="region of interest" description="Disordered" evidence="1">
    <location>
        <begin position="515"/>
        <end position="561"/>
    </location>
</feature>
<reference evidence="2 3" key="2">
    <citation type="journal article" date="2014" name="J. Gen. Appl. Microbiol.">
        <title>The early diverging ascomycetous budding yeast Saitoella complicata has three histone deacetylases belonging to the Clr6, Hos2, and Rpd3 lineages.</title>
        <authorList>
            <person name="Nishida H."/>
            <person name="Matsumoto T."/>
            <person name="Kondo S."/>
            <person name="Hamamoto M."/>
            <person name="Yoshikawa H."/>
        </authorList>
    </citation>
    <scope>NUCLEOTIDE SEQUENCE [LARGE SCALE GENOMIC DNA]</scope>
    <source>
        <strain evidence="2 3">NRRL Y-17804</strain>
    </source>
</reference>
<feature type="compositionally biased region" description="Basic and acidic residues" evidence="1">
    <location>
        <begin position="299"/>
        <end position="309"/>
    </location>
</feature>
<organism evidence="2 3">
    <name type="scientific">Saitoella complicata (strain BCRC 22490 / CBS 7301 / JCM 7358 / NBRC 10748 / NRRL Y-17804)</name>
    <dbReference type="NCBI Taxonomy" id="698492"/>
    <lineage>
        <taxon>Eukaryota</taxon>
        <taxon>Fungi</taxon>
        <taxon>Dikarya</taxon>
        <taxon>Ascomycota</taxon>
        <taxon>Taphrinomycotina</taxon>
        <taxon>Taphrinomycotina incertae sedis</taxon>
        <taxon>Saitoella</taxon>
    </lineage>
</organism>
<feature type="compositionally biased region" description="Acidic residues" evidence="1">
    <location>
        <begin position="18"/>
        <end position="27"/>
    </location>
</feature>
<feature type="compositionally biased region" description="Acidic residues" evidence="1">
    <location>
        <begin position="45"/>
        <end position="60"/>
    </location>
</feature>
<dbReference type="AlphaFoldDB" id="A0A0E9NJZ6"/>
<dbReference type="Proteomes" id="UP000033140">
    <property type="component" value="Unassembled WGS sequence"/>
</dbReference>
<dbReference type="Pfam" id="PF10336">
    <property type="entry name" value="DUF2420"/>
    <property type="match status" value="1"/>
</dbReference>
<feature type="compositionally biased region" description="Acidic residues" evidence="1">
    <location>
        <begin position="68"/>
        <end position="83"/>
    </location>
</feature>
<feature type="compositionally biased region" description="Acidic residues" evidence="1">
    <location>
        <begin position="366"/>
        <end position="379"/>
    </location>
</feature>
<feature type="region of interest" description="Disordered" evidence="1">
    <location>
        <begin position="687"/>
        <end position="720"/>
    </location>
</feature>
<dbReference type="InterPro" id="IPR018822">
    <property type="entry name" value="UPF0646"/>
</dbReference>
<protein>
    <submittedName>
        <fullName evidence="2">Uncharacterized protein</fullName>
    </submittedName>
</protein>
<feature type="compositionally biased region" description="Acidic residues" evidence="1">
    <location>
        <begin position="243"/>
        <end position="264"/>
    </location>
</feature>
<feature type="compositionally biased region" description="Polar residues" evidence="1">
    <location>
        <begin position="592"/>
        <end position="602"/>
    </location>
</feature>
<feature type="compositionally biased region" description="Acidic residues" evidence="1">
    <location>
        <begin position="535"/>
        <end position="548"/>
    </location>
</feature>
<dbReference type="STRING" id="698492.A0A0E9NJZ6"/>
<proteinExistence type="predicted"/>
<feature type="compositionally biased region" description="Basic and acidic residues" evidence="1">
    <location>
        <begin position="186"/>
        <end position="199"/>
    </location>
</feature>
<comment type="caution">
    <text evidence="2">The sequence shown here is derived from an EMBL/GenBank/DDBJ whole genome shotgun (WGS) entry which is preliminary data.</text>
</comment>
<feature type="region of interest" description="Disordered" evidence="1">
    <location>
        <begin position="182"/>
        <end position="379"/>
    </location>
</feature>
<feature type="region of interest" description="Disordered" evidence="1">
    <location>
        <begin position="579"/>
        <end position="612"/>
    </location>
</feature>
<keyword evidence="3" id="KW-1185">Reference proteome</keyword>
<name>A0A0E9NJZ6_SAICN</name>